<sequence>MAKGSSLGKRDLQKMLEISTALVAARDVNDLLGDAFSLLLPLVGADCAALATTSLERGTKLDWVEKGLPEAFFGAYERMESSDFVLTAVQSSPGVVLRDDQMIDRKALQRNELYQWSRELGAPIEQVMAVMLPVDTGFRSGLSLYRARPRPFSLRDQAVLQELTQSISHAVSNCWLSAKAARWPQVLDALLEGGTHAIVLVRSSGWELDRTAGAAGLLDRWFEPAERVAGSLPRPLLAGLAKAQAAWRMGAEGARPWKRARNGVSLRVKFLALSEPRGEPSWALVLREVPDVPPVPKALAEKLTECERAVASRAGCGWDDKTIAQAVKNAPGTVKKQLRSIYDKLGVRDRRKLMLLLREAWLDA</sequence>
<dbReference type="RefSeq" id="WP_020739285.1">
    <property type="nucleotide sequence ID" value="NC_021658.1"/>
</dbReference>
<dbReference type="KEGG" id="scu:SCE1572_36995"/>
<dbReference type="InterPro" id="IPR000792">
    <property type="entry name" value="Tscrpt_reg_LuxR_C"/>
</dbReference>
<dbReference type="GO" id="GO:0006355">
    <property type="term" value="P:regulation of DNA-templated transcription"/>
    <property type="evidence" value="ECO:0007669"/>
    <property type="project" value="InterPro"/>
</dbReference>
<feature type="domain" description="HTH luxR-type" evidence="4">
    <location>
        <begin position="300"/>
        <end position="357"/>
    </location>
</feature>
<name>S4Y9Z0_SORCE</name>
<keyword evidence="3" id="KW-0804">Transcription</keyword>
<evidence type="ECO:0000256" key="2">
    <source>
        <dbReference type="ARBA" id="ARBA00023125"/>
    </source>
</evidence>
<dbReference type="PATRIC" id="fig|1254432.3.peg.8378"/>
<dbReference type="SMART" id="SM00421">
    <property type="entry name" value="HTH_LUXR"/>
    <property type="match status" value="1"/>
</dbReference>
<keyword evidence="2" id="KW-0238">DNA-binding</keyword>
<dbReference type="HOGENOM" id="CLU_066604_0_0_7"/>
<dbReference type="PANTHER" id="PTHR43214">
    <property type="entry name" value="TWO-COMPONENT RESPONSE REGULATOR"/>
    <property type="match status" value="1"/>
</dbReference>
<dbReference type="InterPro" id="IPR029016">
    <property type="entry name" value="GAF-like_dom_sf"/>
</dbReference>
<dbReference type="InterPro" id="IPR039420">
    <property type="entry name" value="WalR-like"/>
</dbReference>
<dbReference type="SUPFAM" id="SSF55781">
    <property type="entry name" value="GAF domain-like"/>
    <property type="match status" value="1"/>
</dbReference>
<reference evidence="5 6" key="1">
    <citation type="journal article" date="2013" name="Sci. Rep.">
        <title>Extraordinary expansion of a Sorangium cellulosum genome from an alkaline milieu.</title>
        <authorList>
            <person name="Han K."/>
            <person name="Li Z.F."/>
            <person name="Peng R."/>
            <person name="Zhu L.P."/>
            <person name="Zhou T."/>
            <person name="Wang L.G."/>
            <person name="Li S.G."/>
            <person name="Zhang X.B."/>
            <person name="Hu W."/>
            <person name="Wu Z.H."/>
            <person name="Qin N."/>
            <person name="Li Y.Z."/>
        </authorList>
    </citation>
    <scope>NUCLEOTIDE SEQUENCE [LARGE SCALE GENOMIC DNA]</scope>
    <source>
        <strain evidence="5 6">So0157-2</strain>
    </source>
</reference>
<dbReference type="OrthoDB" id="5486937at2"/>
<dbReference type="EMBL" id="CP003969">
    <property type="protein sequence ID" value="AGP39603.1"/>
    <property type="molecule type" value="Genomic_DNA"/>
</dbReference>
<evidence type="ECO:0000313" key="6">
    <source>
        <dbReference type="Proteomes" id="UP000014803"/>
    </source>
</evidence>
<accession>S4Y9Z0</accession>
<evidence type="ECO:0000256" key="1">
    <source>
        <dbReference type="ARBA" id="ARBA00023015"/>
    </source>
</evidence>
<organism evidence="5 6">
    <name type="scientific">Sorangium cellulosum So0157-2</name>
    <dbReference type="NCBI Taxonomy" id="1254432"/>
    <lineage>
        <taxon>Bacteria</taxon>
        <taxon>Pseudomonadati</taxon>
        <taxon>Myxococcota</taxon>
        <taxon>Polyangia</taxon>
        <taxon>Polyangiales</taxon>
        <taxon>Polyangiaceae</taxon>
        <taxon>Sorangium</taxon>
    </lineage>
</organism>
<dbReference type="SUPFAM" id="SSF46894">
    <property type="entry name" value="C-terminal effector domain of the bipartite response regulators"/>
    <property type="match status" value="1"/>
</dbReference>
<keyword evidence="1" id="KW-0805">Transcription regulation</keyword>
<dbReference type="InterPro" id="IPR016032">
    <property type="entry name" value="Sig_transdc_resp-reg_C-effctor"/>
</dbReference>
<dbReference type="Gene3D" id="3.30.450.40">
    <property type="match status" value="1"/>
</dbReference>
<dbReference type="GO" id="GO:0003677">
    <property type="term" value="F:DNA binding"/>
    <property type="evidence" value="ECO:0007669"/>
    <property type="project" value="UniProtKB-KW"/>
</dbReference>
<dbReference type="Gene3D" id="1.10.10.10">
    <property type="entry name" value="Winged helix-like DNA-binding domain superfamily/Winged helix DNA-binding domain"/>
    <property type="match status" value="1"/>
</dbReference>
<evidence type="ECO:0000256" key="3">
    <source>
        <dbReference type="ARBA" id="ARBA00023163"/>
    </source>
</evidence>
<proteinExistence type="predicted"/>
<dbReference type="AlphaFoldDB" id="S4Y9Z0"/>
<evidence type="ECO:0000259" key="4">
    <source>
        <dbReference type="SMART" id="SM00421"/>
    </source>
</evidence>
<protein>
    <recommendedName>
        <fullName evidence="4">HTH luxR-type domain-containing protein</fullName>
    </recommendedName>
</protein>
<dbReference type="PANTHER" id="PTHR43214:SF41">
    <property type="entry name" value="NITRATE_NITRITE RESPONSE REGULATOR PROTEIN NARP"/>
    <property type="match status" value="1"/>
</dbReference>
<evidence type="ECO:0000313" key="5">
    <source>
        <dbReference type="EMBL" id="AGP39603.1"/>
    </source>
</evidence>
<dbReference type="InterPro" id="IPR036388">
    <property type="entry name" value="WH-like_DNA-bd_sf"/>
</dbReference>
<dbReference type="STRING" id="1254432.SCE1572_36995"/>
<dbReference type="Proteomes" id="UP000014803">
    <property type="component" value="Chromosome"/>
</dbReference>
<gene>
    <name evidence="5" type="ORF">SCE1572_36995</name>
</gene>
<dbReference type="eggNOG" id="COG2197">
    <property type="taxonomic scope" value="Bacteria"/>
</dbReference>